<evidence type="ECO:0000313" key="2">
    <source>
        <dbReference type="Proteomes" id="UP000603715"/>
    </source>
</evidence>
<comment type="caution">
    <text evidence="1">The sequence shown here is derived from an EMBL/GenBank/DDBJ whole genome shotgun (WGS) entry which is preliminary data.</text>
</comment>
<proteinExistence type="predicted"/>
<dbReference type="SUPFAM" id="SSF46689">
    <property type="entry name" value="Homeodomain-like"/>
    <property type="match status" value="1"/>
</dbReference>
<protein>
    <submittedName>
        <fullName evidence="1">Transposase</fullName>
    </submittedName>
</protein>
<reference evidence="2" key="1">
    <citation type="submission" date="2023-07" db="EMBL/GenBank/DDBJ databases">
        <title>Description of novel Chryseobacterium sp. strain C-2.</title>
        <authorList>
            <person name="Saticioglu I.B."/>
        </authorList>
    </citation>
    <scope>NUCLEOTIDE SEQUENCE [LARGE SCALE GENOMIC DNA]</scope>
    <source>
        <strain evidence="2">C-2</strain>
    </source>
</reference>
<accession>A0ABR8M476</accession>
<evidence type="ECO:0000313" key="1">
    <source>
        <dbReference type="EMBL" id="MBD3905421.1"/>
    </source>
</evidence>
<gene>
    <name evidence="1" type="ORF">IEW27_12590</name>
</gene>
<keyword evidence="2" id="KW-1185">Reference proteome</keyword>
<dbReference type="EMBL" id="JACXXP010000015">
    <property type="protein sequence ID" value="MBD3905421.1"/>
    <property type="molecule type" value="Genomic_DNA"/>
</dbReference>
<organism evidence="1 2">
    <name type="scientific">Chryseobacterium muglaense</name>
    <dbReference type="NCBI Taxonomy" id="2893752"/>
    <lineage>
        <taxon>Bacteria</taxon>
        <taxon>Pseudomonadati</taxon>
        <taxon>Bacteroidota</taxon>
        <taxon>Flavobacteriia</taxon>
        <taxon>Flavobacteriales</taxon>
        <taxon>Weeksellaceae</taxon>
        <taxon>Chryseobacterium group</taxon>
        <taxon>Chryseobacterium</taxon>
    </lineage>
</organism>
<sequence length="63" mass="7585">MYDPVFKTKAVQLSNERTNTSELAREHGIKVILLYKWHKEYEVFNMQVRNLQIPLNFMMLQKA</sequence>
<dbReference type="InterPro" id="IPR009057">
    <property type="entry name" value="Homeodomain-like_sf"/>
</dbReference>
<dbReference type="Proteomes" id="UP000603715">
    <property type="component" value="Unassembled WGS sequence"/>
</dbReference>
<dbReference type="InterPro" id="IPR002514">
    <property type="entry name" value="Transposase_8"/>
</dbReference>
<name>A0ABR8M476_9FLAO</name>
<dbReference type="RefSeq" id="WP_191179988.1">
    <property type="nucleotide sequence ID" value="NZ_JACXXP010000015.1"/>
</dbReference>
<dbReference type="Pfam" id="PF01527">
    <property type="entry name" value="HTH_Tnp_1"/>
    <property type="match status" value="1"/>
</dbReference>